<dbReference type="VEuPathDB" id="FungiDB:PV09_00610"/>
<feature type="compositionally biased region" description="Low complexity" evidence="1">
    <location>
        <begin position="157"/>
        <end position="170"/>
    </location>
</feature>
<feature type="compositionally biased region" description="Low complexity" evidence="1">
    <location>
        <begin position="279"/>
        <end position="298"/>
    </location>
</feature>
<feature type="compositionally biased region" description="Polar residues" evidence="1">
    <location>
        <begin position="172"/>
        <end position="182"/>
    </location>
</feature>
<sequence>MSVERAVNGLIVDIDQLTRLYLQLCDVPAAVQHLVHLLADVRSRLIIASRLLGKTAIEDLPKHELLSGNAFTAFRSRLLDFELFLDPEQFLHHSGAGSHNQRSVPWDACEHGDVHDFCMHFKEHILQLDSDAAALISFLNARVRLTPEADDVEQHNSDSPSLSSLRSFALGNSRTSSPSTAPSHHGRKKRSPRTKTEEELIFDRFVQQYSKLGPVGKRRRPGDGDELSLVSLDALSRQLPFPFPAGQADLERLQQQIRGSSNFDNADVPEWNLDDLRNALPPSGNASPGSGTTATSTSRQRGKQRASAAMSQSTLHLTEYGLTEYNSSSSGSIRSMPTREGSIFSVSSRDRMYEDGACKLWHRQGTQSLTKIDIARTEIRRDVQHANGRHGFGVIIVSTTPLGHEIQDSLWIPTEGVNSSPFLEHVEVVHTFQRRDPTVNFVVRFVPNTSKHPQYSFTNREDCWDFMQAITEKVLCASLDIETVKSAATHASAVEAGTETIQIWEDQLSSKRTLKLFRNKNEHARQRVVELDVGLLRQPHKERRTQKLVVELRDSGDPLARELRYLKIVFSNPDAEEGFMHECGFRKNSVTSVSTAGTDRFSTIGSSYGM</sequence>
<gene>
    <name evidence="2" type="ORF">PV09_00610</name>
</gene>
<feature type="region of interest" description="Disordered" evidence="1">
    <location>
        <begin position="262"/>
        <end position="313"/>
    </location>
</feature>
<accession>A0A0D2AQ68</accession>
<feature type="region of interest" description="Disordered" evidence="1">
    <location>
        <begin position="149"/>
        <end position="198"/>
    </location>
</feature>
<evidence type="ECO:0000313" key="2">
    <source>
        <dbReference type="EMBL" id="KIW08655.1"/>
    </source>
</evidence>
<name>A0A0D2AQ68_9PEZI</name>
<proteinExistence type="predicted"/>
<dbReference type="InParanoid" id="A0A0D2AQ68"/>
<keyword evidence="3" id="KW-1185">Reference proteome</keyword>
<dbReference type="HOGENOM" id="CLU_447741_0_0_1"/>
<dbReference type="EMBL" id="KN847530">
    <property type="protein sequence ID" value="KIW08655.1"/>
    <property type="molecule type" value="Genomic_DNA"/>
</dbReference>
<dbReference type="RefSeq" id="XP_016218524.1">
    <property type="nucleotide sequence ID" value="XM_016353371.1"/>
</dbReference>
<evidence type="ECO:0000313" key="3">
    <source>
        <dbReference type="Proteomes" id="UP000053259"/>
    </source>
</evidence>
<dbReference type="OrthoDB" id="3915284at2759"/>
<dbReference type="AlphaFoldDB" id="A0A0D2AQ68"/>
<organism evidence="2 3">
    <name type="scientific">Verruconis gallopava</name>
    <dbReference type="NCBI Taxonomy" id="253628"/>
    <lineage>
        <taxon>Eukaryota</taxon>
        <taxon>Fungi</taxon>
        <taxon>Dikarya</taxon>
        <taxon>Ascomycota</taxon>
        <taxon>Pezizomycotina</taxon>
        <taxon>Dothideomycetes</taxon>
        <taxon>Pleosporomycetidae</taxon>
        <taxon>Venturiales</taxon>
        <taxon>Sympoventuriaceae</taxon>
        <taxon>Verruconis</taxon>
    </lineage>
</organism>
<feature type="compositionally biased region" description="Basic residues" evidence="1">
    <location>
        <begin position="184"/>
        <end position="193"/>
    </location>
</feature>
<protein>
    <submittedName>
        <fullName evidence="2">Uncharacterized protein</fullName>
    </submittedName>
</protein>
<reference evidence="2 3" key="1">
    <citation type="submission" date="2015-01" db="EMBL/GenBank/DDBJ databases">
        <title>The Genome Sequence of Ochroconis gallopava CBS43764.</title>
        <authorList>
            <consortium name="The Broad Institute Genomics Platform"/>
            <person name="Cuomo C."/>
            <person name="de Hoog S."/>
            <person name="Gorbushina A."/>
            <person name="Stielow B."/>
            <person name="Teixiera M."/>
            <person name="Abouelleil A."/>
            <person name="Chapman S.B."/>
            <person name="Priest M."/>
            <person name="Young S.K."/>
            <person name="Wortman J."/>
            <person name="Nusbaum C."/>
            <person name="Birren B."/>
        </authorList>
    </citation>
    <scope>NUCLEOTIDE SEQUENCE [LARGE SCALE GENOMIC DNA]</scope>
    <source>
        <strain evidence="2 3">CBS 43764</strain>
    </source>
</reference>
<dbReference type="Proteomes" id="UP000053259">
    <property type="component" value="Unassembled WGS sequence"/>
</dbReference>
<dbReference type="GeneID" id="27308583"/>
<evidence type="ECO:0000256" key="1">
    <source>
        <dbReference type="SAM" id="MobiDB-lite"/>
    </source>
</evidence>